<dbReference type="EMBL" id="AZIL01001411">
    <property type="protein sequence ID" value="EWM23956.1"/>
    <property type="molecule type" value="Genomic_DNA"/>
</dbReference>
<proteinExistence type="predicted"/>
<reference evidence="3 4" key="1">
    <citation type="journal article" date="2014" name="Mol. Plant">
        <title>Chromosome Scale Genome Assembly and Transcriptome Profiling of Nannochloropsis gaditana in Nitrogen Depletion.</title>
        <authorList>
            <person name="Corteggiani Carpinelli E."/>
            <person name="Telatin A."/>
            <person name="Vitulo N."/>
            <person name="Forcato C."/>
            <person name="D'Angelo M."/>
            <person name="Schiavon R."/>
            <person name="Vezzi A."/>
            <person name="Giacometti G.M."/>
            <person name="Morosinotto T."/>
            <person name="Valle G."/>
        </authorList>
    </citation>
    <scope>NUCLEOTIDE SEQUENCE [LARGE SCALE GENOMIC DNA]</scope>
    <source>
        <strain evidence="3 4">B-31</strain>
    </source>
</reference>
<sequence>MTPNEIRAAVLHLYRNCLRSARRIPTQEQREIWLAYTRGKFKENRRITDVRLKRAFQDGQEQLSRMNYFHDVRNRQIGSPHGGNGGPRRHPRQGAGGAAAPASSGGEHAPLPAGSSPEASWSLKAFLETHLPGVSREELRQYQRCLEADGFGSAGMLKFLREEDLGGWKTAHRRAMLDALSRLRKGKGKGGRTQAWVTLAEPRRK</sequence>
<gene>
    <name evidence="3" type="ORF">Naga_100027g1</name>
</gene>
<protein>
    <submittedName>
        <fullName evidence="3">Complex 1 LYR protein</fullName>
    </submittedName>
</protein>
<dbReference type="InterPro" id="IPR008011">
    <property type="entry name" value="Complex1_LYR_dom"/>
</dbReference>
<feature type="compositionally biased region" description="Low complexity" evidence="1">
    <location>
        <begin position="98"/>
        <end position="110"/>
    </location>
</feature>
<feature type="region of interest" description="Disordered" evidence="1">
    <location>
        <begin position="74"/>
        <end position="117"/>
    </location>
</feature>
<keyword evidence="4" id="KW-1185">Reference proteome</keyword>
<feature type="domain" description="Complex 1 LYR protein" evidence="2">
    <location>
        <begin position="9"/>
        <end position="64"/>
    </location>
</feature>
<accession>W7TTR1</accession>
<name>W7TTR1_9STRA</name>
<evidence type="ECO:0000313" key="4">
    <source>
        <dbReference type="Proteomes" id="UP000019335"/>
    </source>
</evidence>
<evidence type="ECO:0000259" key="2">
    <source>
        <dbReference type="Pfam" id="PF05347"/>
    </source>
</evidence>
<dbReference type="Proteomes" id="UP000019335">
    <property type="component" value="Chromosome 15"/>
</dbReference>
<dbReference type="OrthoDB" id="275715at2759"/>
<dbReference type="Pfam" id="PF05347">
    <property type="entry name" value="Complex1_LYR"/>
    <property type="match status" value="1"/>
</dbReference>
<evidence type="ECO:0000313" key="3">
    <source>
        <dbReference type="EMBL" id="EWM23956.1"/>
    </source>
</evidence>
<feature type="region of interest" description="Disordered" evidence="1">
    <location>
        <begin position="185"/>
        <end position="205"/>
    </location>
</feature>
<organism evidence="3 4">
    <name type="scientific">Nannochloropsis gaditana</name>
    <dbReference type="NCBI Taxonomy" id="72520"/>
    <lineage>
        <taxon>Eukaryota</taxon>
        <taxon>Sar</taxon>
        <taxon>Stramenopiles</taxon>
        <taxon>Ochrophyta</taxon>
        <taxon>Eustigmatophyceae</taxon>
        <taxon>Eustigmatales</taxon>
        <taxon>Monodopsidaceae</taxon>
        <taxon>Nannochloropsis</taxon>
    </lineage>
</organism>
<comment type="caution">
    <text evidence="3">The sequence shown here is derived from an EMBL/GenBank/DDBJ whole genome shotgun (WGS) entry which is preliminary data.</text>
</comment>
<dbReference type="AlphaFoldDB" id="W7TTR1"/>
<evidence type="ECO:0000256" key="1">
    <source>
        <dbReference type="SAM" id="MobiDB-lite"/>
    </source>
</evidence>